<organism evidence="3">
    <name type="scientific">hydrothermal vent metagenome</name>
    <dbReference type="NCBI Taxonomy" id="652676"/>
    <lineage>
        <taxon>unclassified sequences</taxon>
        <taxon>metagenomes</taxon>
        <taxon>ecological metagenomes</taxon>
    </lineage>
</organism>
<proteinExistence type="predicted"/>
<dbReference type="Gene3D" id="3.40.50.11720">
    <property type="entry name" value="3-Deoxy-D-manno-octulosonic-acid transferase, N-terminal domain"/>
    <property type="match status" value="1"/>
</dbReference>
<gene>
    <name evidence="3" type="ORF">MNBD_GAMMA19-1664</name>
</gene>
<dbReference type="GO" id="GO:0009245">
    <property type="term" value="P:lipid A biosynthetic process"/>
    <property type="evidence" value="ECO:0007669"/>
    <property type="project" value="TreeGrafter"/>
</dbReference>
<dbReference type="FunFam" id="3.40.50.11720:FF:000001">
    <property type="entry name" value="3-deoxy-D-manno-octulosonic acid transferase"/>
    <property type="match status" value="1"/>
</dbReference>
<dbReference type="InterPro" id="IPR038107">
    <property type="entry name" value="Glycos_transf_N_sf"/>
</dbReference>
<dbReference type="PANTHER" id="PTHR42755:SF1">
    <property type="entry name" value="3-DEOXY-D-MANNO-OCTULOSONIC ACID TRANSFERASE, MITOCHONDRIAL-RELATED"/>
    <property type="match status" value="1"/>
</dbReference>
<evidence type="ECO:0000256" key="1">
    <source>
        <dbReference type="ARBA" id="ARBA00022679"/>
    </source>
</evidence>
<dbReference type="EC" id="2.4.99.12" evidence="3"/>
<dbReference type="EMBL" id="UOFV01000373">
    <property type="protein sequence ID" value="VAX03119.1"/>
    <property type="molecule type" value="Genomic_DNA"/>
</dbReference>
<dbReference type="AlphaFoldDB" id="A0A3B1ABJ4"/>
<dbReference type="Gene3D" id="3.40.50.2000">
    <property type="entry name" value="Glycogen Phosphorylase B"/>
    <property type="match status" value="1"/>
</dbReference>
<dbReference type="InterPro" id="IPR039901">
    <property type="entry name" value="Kdotransferase"/>
</dbReference>
<feature type="non-terminal residue" evidence="3">
    <location>
        <position position="267"/>
    </location>
</feature>
<keyword evidence="1 3" id="KW-0808">Transferase</keyword>
<keyword evidence="3" id="KW-0328">Glycosyltransferase</keyword>
<evidence type="ECO:0000313" key="3">
    <source>
        <dbReference type="EMBL" id="VAX03119.1"/>
    </source>
</evidence>
<sequence>MSKGLFRYRLLLRLLAPLILIFNAWQAARSGEWRLFRQRLGTGLPQRTDAPLWLHAASVGELIAAQPLIVALRERFPHIPIVVTTVTPTGAALAQQRLPTDVQHIYLPMDWPGATRRFLCAIKPRAALIMETELWPNLFANIAQQNIPLIIVNGRLSSRSRDTAAWIKKLYAITLKKVSAILARSADDANAYIQLGATADKVHLLGNIKWASANNAAETQAIDLGRPYVLAASTHDNEEEQLAHIWKEMAQQTQGRLLIIAPRHPQR</sequence>
<dbReference type="SUPFAM" id="SSF53756">
    <property type="entry name" value="UDP-Glycosyltransferase/glycogen phosphorylase"/>
    <property type="match status" value="1"/>
</dbReference>
<reference evidence="3" key="1">
    <citation type="submission" date="2018-06" db="EMBL/GenBank/DDBJ databases">
        <authorList>
            <person name="Zhirakovskaya E."/>
        </authorList>
    </citation>
    <scope>NUCLEOTIDE SEQUENCE</scope>
</reference>
<accession>A0A3B1ABJ4</accession>
<dbReference type="GO" id="GO:0043842">
    <property type="term" value="F:Kdo transferase activity"/>
    <property type="evidence" value="ECO:0007669"/>
    <property type="project" value="UniProtKB-EC"/>
</dbReference>
<name>A0A3B1ABJ4_9ZZZZ</name>
<evidence type="ECO:0000259" key="2">
    <source>
        <dbReference type="Pfam" id="PF04413"/>
    </source>
</evidence>
<feature type="domain" description="3-deoxy-D-manno-octulosonic-acid transferase N-terminal" evidence="2">
    <location>
        <begin position="36"/>
        <end position="210"/>
    </location>
</feature>
<dbReference type="InterPro" id="IPR007507">
    <property type="entry name" value="Glycos_transf_N"/>
</dbReference>
<dbReference type="Pfam" id="PF04413">
    <property type="entry name" value="Glycos_transf_N"/>
    <property type="match status" value="1"/>
</dbReference>
<dbReference type="PANTHER" id="PTHR42755">
    <property type="entry name" value="3-DEOXY-MANNO-OCTULOSONATE CYTIDYLYLTRANSFERASE"/>
    <property type="match status" value="1"/>
</dbReference>
<dbReference type="GO" id="GO:0005886">
    <property type="term" value="C:plasma membrane"/>
    <property type="evidence" value="ECO:0007669"/>
    <property type="project" value="TreeGrafter"/>
</dbReference>
<protein>
    <submittedName>
        <fullName evidence="3">3-deoxy-D-manno-octulosonic acid transferase</fullName>
        <ecNumber evidence="3">2.4.99.12</ecNumber>
    </submittedName>
</protein>